<organism evidence="2 3">
    <name type="scientific">Eiseniibacteriota bacterium</name>
    <dbReference type="NCBI Taxonomy" id="2212470"/>
    <lineage>
        <taxon>Bacteria</taxon>
        <taxon>Candidatus Eiseniibacteriota</taxon>
    </lineage>
</organism>
<feature type="non-terminal residue" evidence="2">
    <location>
        <position position="1"/>
    </location>
</feature>
<comment type="caution">
    <text evidence="2">The sequence shown here is derived from an EMBL/GenBank/DDBJ whole genome shotgun (WGS) entry which is preliminary data.</text>
</comment>
<gene>
    <name evidence="2" type="ORF">KC729_05190</name>
</gene>
<protein>
    <recommendedName>
        <fullName evidence="4">TonB-dependent receptor</fullName>
    </recommendedName>
</protein>
<name>A0A956LXD8_UNCEI</name>
<sequence length="772" mass="85037">ILPGIGSEALDMVDTHARPGDFDLDGQPVDLATRLRPQSFLLDRVLRGAQTPLGMVSPALRDGRRWLLTRPAPDIRSDVIGSAGTTDRYFGQGEIVYRGSSGDGGIGFNGALQYDVFDNPGPVAIANEPIDHNNLEAIATRAALRLDDVVIPGSVRASFYAFGNGRNYYLHPFALDLAHAPEEDRAFVQAAASYDLDLGVTRLSVDGAYTRDYVETGDGEAWDDFSRYLRDPSEPEASTDGLTWRGDDPTKPGDQGHLYDYYLRSLNQQTRFRIDTHTTWSAAHGTRHFAPLRLGAELNSTRWRLFEHLAPSQTAVGGDGAFQLTRNFGYSRDGQTRDPRPGHDPRKPSQVAVFASQRATLGLAQIDGGFRWESFSSGQRPLLDRGNPLGADETLTEADLGSEVTTSGLDPRLGLYLPLGRRTDLWIDSGRTREIPPLEALYFDPDLLTIQAGTAQEDRLGREFIFGSPDLAPALRSAFQVGVRHELSPKTTLRFSAGLARTSDTWVARAHDVGSDRVSYYENGGHRREATAHASMRVRTGTRSTLRVSYDLSRLETDVIEPAPLYWTLEHPGEPLQNVARPESPLGYSIWLDDGVDRGYFPSMLDRRHRLSAAWLLPLALDALGFETGEIGRLAITMRAASGLPYTPTFVRAEGNVADALEPAKLTAGDLNRARAPWIWQIDAAATHGFDLLGRDAEMRFEVRNLANHHNVRRVYTATGEADQDGWLDTPAGQAAIQQNGEGFRAAYLNAIDDPTNYDDGITGRIALRVRF</sequence>
<evidence type="ECO:0000256" key="1">
    <source>
        <dbReference type="SAM" id="MobiDB-lite"/>
    </source>
</evidence>
<dbReference type="SUPFAM" id="SSF56935">
    <property type="entry name" value="Porins"/>
    <property type="match status" value="1"/>
</dbReference>
<feature type="region of interest" description="Disordered" evidence="1">
    <location>
        <begin position="231"/>
        <end position="251"/>
    </location>
</feature>
<dbReference type="AlphaFoldDB" id="A0A956LXD8"/>
<feature type="region of interest" description="Disordered" evidence="1">
    <location>
        <begin position="329"/>
        <end position="348"/>
    </location>
</feature>
<reference evidence="2" key="1">
    <citation type="submission" date="2020-04" db="EMBL/GenBank/DDBJ databases">
        <authorList>
            <person name="Zhang T."/>
        </authorList>
    </citation>
    <scope>NUCLEOTIDE SEQUENCE</scope>
    <source>
        <strain evidence="2">HKST-UBA01</strain>
    </source>
</reference>
<evidence type="ECO:0008006" key="4">
    <source>
        <dbReference type="Google" id="ProtNLM"/>
    </source>
</evidence>
<evidence type="ECO:0000313" key="3">
    <source>
        <dbReference type="Proteomes" id="UP000697710"/>
    </source>
</evidence>
<feature type="compositionally biased region" description="Basic and acidic residues" evidence="1">
    <location>
        <begin position="334"/>
        <end position="347"/>
    </location>
</feature>
<reference evidence="2" key="2">
    <citation type="journal article" date="2021" name="Microbiome">
        <title>Successional dynamics and alternative stable states in a saline activated sludge microbial community over 9 years.</title>
        <authorList>
            <person name="Wang Y."/>
            <person name="Ye J."/>
            <person name="Ju F."/>
            <person name="Liu L."/>
            <person name="Boyd J.A."/>
            <person name="Deng Y."/>
            <person name="Parks D.H."/>
            <person name="Jiang X."/>
            <person name="Yin X."/>
            <person name="Woodcroft B.J."/>
            <person name="Tyson G.W."/>
            <person name="Hugenholtz P."/>
            <person name="Polz M.F."/>
            <person name="Zhang T."/>
        </authorList>
    </citation>
    <scope>NUCLEOTIDE SEQUENCE</scope>
    <source>
        <strain evidence="2">HKST-UBA01</strain>
    </source>
</reference>
<evidence type="ECO:0000313" key="2">
    <source>
        <dbReference type="EMBL" id="MCA9727058.1"/>
    </source>
</evidence>
<proteinExistence type="predicted"/>
<dbReference type="EMBL" id="JAGQHR010000102">
    <property type="protein sequence ID" value="MCA9727058.1"/>
    <property type="molecule type" value="Genomic_DNA"/>
</dbReference>
<dbReference type="Proteomes" id="UP000697710">
    <property type="component" value="Unassembled WGS sequence"/>
</dbReference>
<accession>A0A956LXD8</accession>